<reference evidence="1" key="1">
    <citation type="submission" date="2018-02" db="EMBL/GenBank/DDBJ databases">
        <title>Rhizophora mucronata_Transcriptome.</title>
        <authorList>
            <person name="Meera S.P."/>
            <person name="Sreeshan A."/>
            <person name="Augustine A."/>
        </authorList>
    </citation>
    <scope>NUCLEOTIDE SEQUENCE</scope>
    <source>
        <tissue evidence="1">Leaf</tissue>
    </source>
</reference>
<sequence length="12" mass="1442">MPSYLCCFDHIL</sequence>
<proteinExistence type="predicted"/>
<accession>A0A2P2PVC4</accession>
<protein>
    <submittedName>
        <fullName evidence="1">Uncharacterized protein</fullName>
    </submittedName>
</protein>
<name>A0A2P2PVC4_RHIMU</name>
<evidence type="ECO:0000313" key="1">
    <source>
        <dbReference type="EMBL" id="MBX58687.1"/>
    </source>
</evidence>
<organism evidence="1">
    <name type="scientific">Rhizophora mucronata</name>
    <name type="common">Asiatic mangrove</name>
    <dbReference type="NCBI Taxonomy" id="61149"/>
    <lineage>
        <taxon>Eukaryota</taxon>
        <taxon>Viridiplantae</taxon>
        <taxon>Streptophyta</taxon>
        <taxon>Embryophyta</taxon>
        <taxon>Tracheophyta</taxon>
        <taxon>Spermatophyta</taxon>
        <taxon>Magnoliopsida</taxon>
        <taxon>eudicotyledons</taxon>
        <taxon>Gunneridae</taxon>
        <taxon>Pentapetalae</taxon>
        <taxon>rosids</taxon>
        <taxon>fabids</taxon>
        <taxon>Malpighiales</taxon>
        <taxon>Rhizophoraceae</taxon>
        <taxon>Rhizophora</taxon>
    </lineage>
</organism>
<dbReference type="EMBL" id="GGEC01078203">
    <property type="protein sequence ID" value="MBX58687.1"/>
    <property type="molecule type" value="Transcribed_RNA"/>
</dbReference>